<dbReference type="EMBL" id="FRCX01000005">
    <property type="protein sequence ID" value="SHN21188.1"/>
    <property type="molecule type" value="Genomic_DNA"/>
</dbReference>
<evidence type="ECO:0000313" key="2">
    <source>
        <dbReference type="EMBL" id="SHN21188.1"/>
    </source>
</evidence>
<dbReference type="Proteomes" id="UP000184339">
    <property type="component" value="Unassembled WGS sequence"/>
</dbReference>
<feature type="region of interest" description="Disordered" evidence="1">
    <location>
        <begin position="60"/>
        <end position="96"/>
    </location>
</feature>
<evidence type="ECO:0000256" key="1">
    <source>
        <dbReference type="SAM" id="MobiDB-lite"/>
    </source>
</evidence>
<evidence type="ECO:0000313" key="3">
    <source>
        <dbReference type="Proteomes" id="UP000184339"/>
    </source>
</evidence>
<proteinExistence type="predicted"/>
<organism evidence="2 3">
    <name type="scientific">Duganella sacchari</name>
    <dbReference type="NCBI Taxonomy" id="551987"/>
    <lineage>
        <taxon>Bacteria</taxon>
        <taxon>Pseudomonadati</taxon>
        <taxon>Pseudomonadota</taxon>
        <taxon>Betaproteobacteria</taxon>
        <taxon>Burkholderiales</taxon>
        <taxon>Oxalobacteraceae</taxon>
        <taxon>Telluria group</taxon>
        <taxon>Duganella</taxon>
    </lineage>
</organism>
<dbReference type="OrthoDB" id="8702831at2"/>
<protein>
    <submittedName>
        <fullName evidence="2">Uncharacterized protein</fullName>
    </submittedName>
</protein>
<dbReference type="RefSeq" id="WP_139260551.1">
    <property type="nucleotide sequence ID" value="NZ_FRCX01000005.1"/>
</dbReference>
<sequence length="225" mass="24179">MLVHPRRNFAGLTAVALLHVALLWFATRPVPNRQTQDERVWIQLFQAAPPLPKAVPVQTMQVPAAPTSPKRLAEDAPAPAVPVTQSPPAPAPSDTPEELALLADPQAALPADVKQQMLKIAGAIDRELRAQQRQGFSAPVDTPATRLAKGVAAAHAAVKPKWYEAARVELFSAPNDPKRIYRVITATGEYCLFYPDKGSISANSNPKSGWASFGQPTASTCPIPF</sequence>
<reference evidence="3" key="1">
    <citation type="submission" date="2016-11" db="EMBL/GenBank/DDBJ databases">
        <authorList>
            <person name="Varghese N."/>
            <person name="Submissions S."/>
        </authorList>
    </citation>
    <scope>NUCLEOTIDE SEQUENCE [LARGE SCALE GENOMIC DNA]</scope>
    <source>
        <strain evidence="3">Sac-22</strain>
    </source>
</reference>
<accession>A0A1M7PUK7</accession>
<keyword evidence="3" id="KW-1185">Reference proteome</keyword>
<dbReference type="AlphaFoldDB" id="A0A1M7PUK7"/>
<dbReference type="STRING" id="551987.SAMN05192549_105427"/>
<name>A0A1M7PUK7_9BURK</name>
<gene>
    <name evidence="2" type="ORF">SAMN05192549_105427</name>
</gene>